<name>A0ABS6AJ62_9RHOB</name>
<protein>
    <submittedName>
        <fullName evidence="1">Uncharacterized protein</fullName>
    </submittedName>
</protein>
<sequence>MPNYISRPIHKATAVGSARKTASASDAWCCSCCGALLGIHRDGLMHVSFARGHEYLFSYPATATCRRCGTMSQTKGPAR</sequence>
<dbReference type="EMBL" id="JAHKNG010000016">
    <property type="protein sequence ID" value="MBU3030628.1"/>
    <property type="molecule type" value="Genomic_DNA"/>
</dbReference>
<proteinExistence type="predicted"/>
<organism evidence="1 2">
    <name type="scientific">Paracoccus marinaquae</name>
    <dbReference type="NCBI Taxonomy" id="2841926"/>
    <lineage>
        <taxon>Bacteria</taxon>
        <taxon>Pseudomonadati</taxon>
        <taxon>Pseudomonadota</taxon>
        <taxon>Alphaproteobacteria</taxon>
        <taxon>Rhodobacterales</taxon>
        <taxon>Paracoccaceae</taxon>
        <taxon>Paracoccus</taxon>
    </lineage>
</organism>
<comment type="caution">
    <text evidence="1">The sequence shown here is derived from an EMBL/GenBank/DDBJ whole genome shotgun (WGS) entry which is preliminary data.</text>
</comment>
<dbReference type="Proteomes" id="UP001166191">
    <property type="component" value="Unassembled WGS sequence"/>
</dbReference>
<evidence type="ECO:0000313" key="1">
    <source>
        <dbReference type="EMBL" id="MBU3030628.1"/>
    </source>
</evidence>
<accession>A0ABS6AJ62</accession>
<gene>
    <name evidence="1" type="ORF">KNW02_10930</name>
</gene>
<reference evidence="1" key="1">
    <citation type="submission" date="2021-06" db="EMBL/GenBank/DDBJ databases">
        <title>Paracoccus bacterium XHP0099 sp. nov., isolated from the surface waters of the Yellow Sea.</title>
        <authorList>
            <person name="Xue H."/>
            <person name="Zhang D."/>
        </authorList>
    </citation>
    <scope>NUCLEOTIDE SEQUENCE</scope>
    <source>
        <strain evidence="1">XHP0099</strain>
    </source>
</reference>
<keyword evidence="2" id="KW-1185">Reference proteome</keyword>
<evidence type="ECO:0000313" key="2">
    <source>
        <dbReference type="Proteomes" id="UP001166191"/>
    </source>
</evidence>
<dbReference type="RefSeq" id="WP_216033307.1">
    <property type="nucleotide sequence ID" value="NZ_JAHKNG010000016.1"/>
</dbReference>